<dbReference type="PANTHER" id="PTHR10527">
    <property type="entry name" value="IMPORTIN BETA"/>
    <property type="match status" value="1"/>
</dbReference>
<dbReference type="InterPro" id="IPR016024">
    <property type="entry name" value="ARM-type_fold"/>
</dbReference>
<feature type="compositionally biased region" description="Acidic residues" evidence="9">
    <location>
        <begin position="361"/>
        <end position="378"/>
    </location>
</feature>
<dbReference type="GO" id="GO:0006606">
    <property type="term" value="P:protein import into nucleus"/>
    <property type="evidence" value="ECO:0007669"/>
    <property type="project" value="InterPro"/>
</dbReference>
<dbReference type="InterPro" id="IPR011989">
    <property type="entry name" value="ARM-like"/>
</dbReference>
<sequence length="914" mass="102431">MSTWQPSPQGLSDLLQLLREAINPTADGHNVQERLEYFNKIPDYNNYLVYILTQMPQEDQYIRSVAGLTLKNNIRSHFPTIAPEVIEYVKECCLLHIGDSKVGKPVSLVIAAIVARGNIQNWPQVLQVLLAKLDDPNPVLVENAFGTFAKICEDSARDLDSVINGVQPLEYMIPKFIAFFDHPNPKIRLNAISCTAQFINLRSEPLMTRITDFLVALFKRATDDDVEVRKAVCQALVGLLEVCPTVLLPHMPDLVDYMLFCTQNDDSELALEACEFWLVFAEQDELRDNLRPFLQKVVPVLLKGMVYSDVDLMTLGGDEDDAHIADDEQDIKPRFHKASVVENELINKEEETAEKKKSLLDDDDSDVDDDEDDEDYEDFEDDEFYGEWNLRKCSAATLDVLCTSFETEVIHILIPLLKNELESGDWLHRECGILALGAAAEGGMQEIAPHLPELVPYLLNNLNDPKPLVRSITCWTLGRYCGWIVQTARQSPEARQHLLEPLTQILLQRILDNNKRVQEAACSSFALLEEEAAADLIPYLQPILSTLCTAFTKYQHRNLLLLYDTVGTLADVVGETLNNPQYIDVIMPPLISKWQEISDDSTDLFPLLECLSSVTTALGKGFKPFAEPVYTRCVILVCKTLEECRLCAMNPSLEQPDKDFMIVALDLLSGIVQALNTDAEPLVASTNPPVVQLLSLCIQDEVAEVRQSTYALLGDLAISCFEHIRAVVPQFMPLLLQQIEPQAEHLSVCNNATWAAGEIALKWGAEIRDYVDPLLQRLFPLMVNPQIQRTLLENVAITIGRIGLVCPALVAPHLELFIQPWLTALTPIRDNDEKSSAFSGLCEMIKANPQGAVKEFPAFCTAVANYQNVSPALHEAFGNILLGYKNMFGEAQWQQGLTSMPQEVRAPLQERYGI</sequence>
<accession>A0A8H7R9S3</accession>
<dbReference type="InterPro" id="IPR057672">
    <property type="entry name" value="TPR_IPO4/5"/>
</dbReference>
<dbReference type="Pfam" id="PF13513">
    <property type="entry name" value="HEAT_EZ"/>
    <property type="match status" value="1"/>
</dbReference>
<dbReference type="OrthoDB" id="951172at2759"/>
<evidence type="ECO:0000256" key="7">
    <source>
        <dbReference type="ARBA" id="ARBA00023242"/>
    </source>
</evidence>
<keyword evidence="3" id="KW-0813">Transport</keyword>
<evidence type="ECO:0000256" key="3">
    <source>
        <dbReference type="ARBA" id="ARBA00022448"/>
    </source>
</evidence>
<dbReference type="Pfam" id="PF03810">
    <property type="entry name" value="IBN_N"/>
    <property type="match status" value="1"/>
</dbReference>
<keyword evidence="6" id="KW-0653">Protein transport</keyword>
<evidence type="ECO:0000313" key="12">
    <source>
        <dbReference type="Proteomes" id="UP000603453"/>
    </source>
</evidence>
<evidence type="ECO:0000259" key="10">
    <source>
        <dbReference type="SMART" id="SM00913"/>
    </source>
</evidence>
<evidence type="ECO:0000256" key="2">
    <source>
        <dbReference type="ARBA" id="ARBA00004496"/>
    </source>
</evidence>
<evidence type="ECO:0000313" key="11">
    <source>
        <dbReference type="EMBL" id="KAG2206987.1"/>
    </source>
</evidence>
<name>A0A8H7R9S3_9FUNG</name>
<proteinExistence type="inferred from homology"/>
<dbReference type="InterPro" id="IPR040122">
    <property type="entry name" value="Importin_beta"/>
</dbReference>
<evidence type="ECO:0000256" key="1">
    <source>
        <dbReference type="ARBA" id="ARBA00004123"/>
    </source>
</evidence>
<dbReference type="SUPFAM" id="SSF48371">
    <property type="entry name" value="ARM repeat"/>
    <property type="match status" value="1"/>
</dbReference>
<feature type="region of interest" description="Disordered" evidence="9">
    <location>
        <begin position="351"/>
        <end position="378"/>
    </location>
</feature>
<dbReference type="Pfam" id="PF25574">
    <property type="entry name" value="TPR_IMB1"/>
    <property type="match status" value="1"/>
</dbReference>
<dbReference type="Proteomes" id="UP000603453">
    <property type="component" value="Unassembled WGS sequence"/>
</dbReference>
<evidence type="ECO:0000256" key="9">
    <source>
        <dbReference type="SAM" id="MobiDB-lite"/>
    </source>
</evidence>
<dbReference type="EMBL" id="JAEPRD010000027">
    <property type="protein sequence ID" value="KAG2206987.1"/>
    <property type="molecule type" value="Genomic_DNA"/>
</dbReference>
<gene>
    <name evidence="11" type="ORF">INT47_008456</name>
</gene>
<protein>
    <recommendedName>
        <fullName evidence="10">Importin N-terminal domain-containing protein</fullName>
    </recommendedName>
</protein>
<dbReference type="InterPro" id="IPR058584">
    <property type="entry name" value="IMB1_TNPO1-like_TPR"/>
</dbReference>
<organism evidence="11 12">
    <name type="scientific">Mucor saturninus</name>
    <dbReference type="NCBI Taxonomy" id="64648"/>
    <lineage>
        <taxon>Eukaryota</taxon>
        <taxon>Fungi</taxon>
        <taxon>Fungi incertae sedis</taxon>
        <taxon>Mucoromycota</taxon>
        <taxon>Mucoromycotina</taxon>
        <taxon>Mucoromycetes</taxon>
        <taxon>Mucorales</taxon>
        <taxon>Mucorineae</taxon>
        <taxon>Mucoraceae</taxon>
        <taxon>Mucor</taxon>
    </lineage>
</organism>
<keyword evidence="5" id="KW-0677">Repeat</keyword>
<dbReference type="Pfam" id="PF25780">
    <property type="entry name" value="TPR_IPO5"/>
    <property type="match status" value="1"/>
</dbReference>
<evidence type="ECO:0000256" key="4">
    <source>
        <dbReference type="ARBA" id="ARBA00022490"/>
    </source>
</evidence>
<reference evidence="11" key="1">
    <citation type="submission" date="2020-12" db="EMBL/GenBank/DDBJ databases">
        <title>Metabolic potential, ecology and presence of endohyphal bacteria is reflected in genomic diversity of Mucoromycotina.</title>
        <authorList>
            <person name="Muszewska A."/>
            <person name="Okrasinska A."/>
            <person name="Steczkiewicz K."/>
            <person name="Drgas O."/>
            <person name="Orlowska M."/>
            <person name="Perlinska-Lenart U."/>
            <person name="Aleksandrzak-Piekarczyk T."/>
            <person name="Szatraj K."/>
            <person name="Zielenkiewicz U."/>
            <person name="Pilsyk S."/>
            <person name="Malc E."/>
            <person name="Mieczkowski P."/>
            <person name="Kruszewska J.S."/>
            <person name="Biernat P."/>
            <person name="Pawlowska J."/>
        </authorList>
    </citation>
    <scope>NUCLEOTIDE SEQUENCE</scope>
    <source>
        <strain evidence="11">WA0000017839</strain>
    </source>
</reference>
<keyword evidence="12" id="KW-1185">Reference proteome</keyword>
<dbReference type="AlphaFoldDB" id="A0A8H7R9S3"/>
<evidence type="ECO:0000256" key="6">
    <source>
        <dbReference type="ARBA" id="ARBA00022927"/>
    </source>
</evidence>
<comment type="subcellular location">
    <subcellularLocation>
        <location evidence="2">Cytoplasm</location>
    </subcellularLocation>
    <subcellularLocation>
        <location evidence="1">Nucleus</location>
    </subcellularLocation>
</comment>
<feature type="domain" description="Importin N-terminal" evidence="10">
    <location>
        <begin position="31"/>
        <end position="99"/>
    </location>
</feature>
<dbReference type="GO" id="GO:0031267">
    <property type="term" value="F:small GTPase binding"/>
    <property type="evidence" value="ECO:0007669"/>
    <property type="project" value="InterPro"/>
</dbReference>
<dbReference type="GO" id="GO:0005737">
    <property type="term" value="C:cytoplasm"/>
    <property type="evidence" value="ECO:0007669"/>
    <property type="project" value="UniProtKB-SubCell"/>
</dbReference>
<comment type="similarity">
    <text evidence="8">Belongs to the importin beta family. Importin beta-2 subfamily.</text>
</comment>
<dbReference type="GO" id="GO:0031981">
    <property type="term" value="C:nuclear lumen"/>
    <property type="evidence" value="ECO:0007669"/>
    <property type="project" value="UniProtKB-ARBA"/>
</dbReference>
<evidence type="ECO:0000256" key="5">
    <source>
        <dbReference type="ARBA" id="ARBA00022737"/>
    </source>
</evidence>
<dbReference type="Gene3D" id="1.25.10.10">
    <property type="entry name" value="Leucine-rich Repeat Variant"/>
    <property type="match status" value="2"/>
</dbReference>
<evidence type="ECO:0000256" key="8">
    <source>
        <dbReference type="ARBA" id="ARBA00038423"/>
    </source>
</evidence>
<dbReference type="InterPro" id="IPR001494">
    <property type="entry name" value="Importin-beta_N"/>
</dbReference>
<keyword evidence="4" id="KW-0963">Cytoplasm</keyword>
<feature type="compositionally biased region" description="Basic and acidic residues" evidence="9">
    <location>
        <begin position="351"/>
        <end position="360"/>
    </location>
</feature>
<dbReference type="SMART" id="SM00913">
    <property type="entry name" value="IBN_N"/>
    <property type="match status" value="1"/>
</dbReference>
<dbReference type="FunFam" id="1.25.10.10:FF:000028">
    <property type="entry name" value="Transportin-1 isoform 1"/>
    <property type="match status" value="1"/>
</dbReference>
<comment type="caution">
    <text evidence="11">The sequence shown here is derived from an EMBL/GenBank/DDBJ whole genome shotgun (WGS) entry which is preliminary data.</text>
</comment>
<keyword evidence="7" id="KW-0539">Nucleus</keyword>